<dbReference type="RefSeq" id="XP_067474681.1">
    <property type="nucleotide sequence ID" value="XM_067628671.1"/>
</dbReference>
<organism evidence="2 3">
    <name type="scientific">Aspergillus brasiliensis (strain CBS 101740 / IMI 381727 / IBT 21946)</name>
    <dbReference type="NCBI Taxonomy" id="767769"/>
    <lineage>
        <taxon>Eukaryota</taxon>
        <taxon>Fungi</taxon>
        <taxon>Dikarya</taxon>
        <taxon>Ascomycota</taxon>
        <taxon>Pezizomycotina</taxon>
        <taxon>Eurotiomycetes</taxon>
        <taxon>Eurotiomycetidae</taxon>
        <taxon>Eurotiales</taxon>
        <taxon>Aspergillaceae</taxon>
        <taxon>Aspergillus</taxon>
        <taxon>Aspergillus subgen. Circumdati</taxon>
    </lineage>
</organism>
<dbReference type="OMA" id="RIQHPSH"/>
<dbReference type="Proteomes" id="UP000184499">
    <property type="component" value="Unassembled WGS sequence"/>
</dbReference>
<feature type="compositionally biased region" description="Polar residues" evidence="1">
    <location>
        <begin position="193"/>
        <end position="209"/>
    </location>
</feature>
<protein>
    <submittedName>
        <fullName evidence="2">Uncharacterized protein</fullName>
    </submittedName>
</protein>
<gene>
    <name evidence="2" type="ORF">ASPBRDRAFT_661388</name>
</gene>
<evidence type="ECO:0000256" key="1">
    <source>
        <dbReference type="SAM" id="MobiDB-lite"/>
    </source>
</evidence>
<evidence type="ECO:0000313" key="3">
    <source>
        <dbReference type="Proteomes" id="UP000184499"/>
    </source>
</evidence>
<dbReference type="GeneID" id="93581159"/>
<dbReference type="AlphaFoldDB" id="A0A1L9U726"/>
<dbReference type="EMBL" id="KV878694">
    <property type="protein sequence ID" value="OJJ67432.1"/>
    <property type="molecule type" value="Genomic_DNA"/>
</dbReference>
<reference evidence="3" key="1">
    <citation type="journal article" date="2017" name="Genome Biol.">
        <title>Comparative genomics reveals high biological diversity and specific adaptations in the industrially and medically important fungal genus Aspergillus.</title>
        <authorList>
            <person name="de Vries R.P."/>
            <person name="Riley R."/>
            <person name="Wiebenga A."/>
            <person name="Aguilar-Osorio G."/>
            <person name="Amillis S."/>
            <person name="Uchima C.A."/>
            <person name="Anderluh G."/>
            <person name="Asadollahi M."/>
            <person name="Askin M."/>
            <person name="Barry K."/>
            <person name="Battaglia E."/>
            <person name="Bayram O."/>
            <person name="Benocci T."/>
            <person name="Braus-Stromeyer S.A."/>
            <person name="Caldana C."/>
            <person name="Canovas D."/>
            <person name="Cerqueira G.C."/>
            <person name="Chen F."/>
            <person name="Chen W."/>
            <person name="Choi C."/>
            <person name="Clum A."/>
            <person name="Dos Santos R.A."/>
            <person name="Damasio A.R."/>
            <person name="Diallinas G."/>
            <person name="Emri T."/>
            <person name="Fekete E."/>
            <person name="Flipphi M."/>
            <person name="Freyberg S."/>
            <person name="Gallo A."/>
            <person name="Gournas C."/>
            <person name="Habgood R."/>
            <person name="Hainaut M."/>
            <person name="Harispe M.L."/>
            <person name="Henrissat B."/>
            <person name="Hilden K.S."/>
            <person name="Hope R."/>
            <person name="Hossain A."/>
            <person name="Karabika E."/>
            <person name="Karaffa L."/>
            <person name="Karanyi Z."/>
            <person name="Krasevec N."/>
            <person name="Kuo A."/>
            <person name="Kusch H."/>
            <person name="LaButti K."/>
            <person name="Lagendijk E.L."/>
            <person name="Lapidus A."/>
            <person name="Levasseur A."/>
            <person name="Lindquist E."/>
            <person name="Lipzen A."/>
            <person name="Logrieco A.F."/>
            <person name="MacCabe A."/>
            <person name="Maekelae M.R."/>
            <person name="Malavazi I."/>
            <person name="Melin P."/>
            <person name="Meyer V."/>
            <person name="Mielnichuk N."/>
            <person name="Miskei M."/>
            <person name="Molnar A.P."/>
            <person name="Mule G."/>
            <person name="Ngan C.Y."/>
            <person name="Orejas M."/>
            <person name="Orosz E."/>
            <person name="Ouedraogo J.P."/>
            <person name="Overkamp K.M."/>
            <person name="Park H.-S."/>
            <person name="Perrone G."/>
            <person name="Piumi F."/>
            <person name="Punt P.J."/>
            <person name="Ram A.F."/>
            <person name="Ramon A."/>
            <person name="Rauscher S."/>
            <person name="Record E."/>
            <person name="Riano-Pachon D.M."/>
            <person name="Robert V."/>
            <person name="Roehrig J."/>
            <person name="Ruller R."/>
            <person name="Salamov A."/>
            <person name="Salih N.S."/>
            <person name="Samson R.A."/>
            <person name="Sandor E."/>
            <person name="Sanguinetti M."/>
            <person name="Schuetze T."/>
            <person name="Sepcic K."/>
            <person name="Shelest E."/>
            <person name="Sherlock G."/>
            <person name="Sophianopoulou V."/>
            <person name="Squina F.M."/>
            <person name="Sun H."/>
            <person name="Susca A."/>
            <person name="Todd R.B."/>
            <person name="Tsang A."/>
            <person name="Unkles S.E."/>
            <person name="van de Wiele N."/>
            <person name="van Rossen-Uffink D."/>
            <person name="Oliveira J.V."/>
            <person name="Vesth T.C."/>
            <person name="Visser J."/>
            <person name="Yu J.-H."/>
            <person name="Zhou M."/>
            <person name="Andersen M.R."/>
            <person name="Archer D.B."/>
            <person name="Baker S.E."/>
            <person name="Benoit I."/>
            <person name="Brakhage A.A."/>
            <person name="Braus G.H."/>
            <person name="Fischer R."/>
            <person name="Frisvad J.C."/>
            <person name="Goldman G.H."/>
            <person name="Houbraken J."/>
            <person name="Oakley B."/>
            <person name="Pocsi I."/>
            <person name="Scazzocchio C."/>
            <person name="Seiboth B."/>
            <person name="vanKuyk P.A."/>
            <person name="Wortman J."/>
            <person name="Dyer P.S."/>
            <person name="Grigoriev I.V."/>
        </authorList>
    </citation>
    <scope>NUCLEOTIDE SEQUENCE [LARGE SCALE GENOMIC DNA]</scope>
    <source>
        <strain evidence="3">CBS 101740 / IMI 381727 / IBT 21946</strain>
    </source>
</reference>
<dbReference type="OrthoDB" id="4510262at2759"/>
<proteinExistence type="predicted"/>
<dbReference type="VEuPathDB" id="FungiDB:ASPBRDRAFT_661388"/>
<evidence type="ECO:0000313" key="2">
    <source>
        <dbReference type="EMBL" id="OJJ67432.1"/>
    </source>
</evidence>
<feature type="region of interest" description="Disordered" evidence="1">
    <location>
        <begin position="191"/>
        <end position="220"/>
    </location>
</feature>
<accession>A0A1L9U726</accession>
<sequence>MNVVILLRISLTNGDGIRKTPPLVRVVASHCLIRKVLLPKYTVTLRRIHSSFSPSTLTHNLENQACTVDDTWKLSTIWLLTSSLDSPTSISHGFAEAEDLFCSVSMDLLRSTHHCDAFRLNLLATLTPLALVGWLGRAWDTHLDTATDTHPDSTGLGWVDGTGLGHLDTRLDTVDDKLPYATGLGWVDGTGLGQQPATRHTSPQTSNSDWPRLGGWDGPGTTTPTYDTHSATTLLAPRLGGWVGPGSSATHSLDKYNTDSHGSGLMVGWLGWAWKTHIFICSRLTQQRDNISGPMVGWMGWARDDNTHTRQYNTDSNGSGLMVGSNKNSATTFLAMVGWLGRAWVIDAHSTTQHCNHSSSQLRDLADSAQDSYMGLASWLGGWDGPGRPYERHCDIRHSERYAQSLIYYRHIWPTHTFLLLDFLDKDSNESGLMVGWLGWAWKSIYTYSGLTQGLSLTPSLLQTSTTNQALVGWQGWAWLVDSRSSSSSDPALERTKTWFVGRDGLGHVSDSVVGHPANQAPVWLAAKIRLGHRIQHPSHMDQASVGRLGRAWDIGYAKVRNLGSRPGWVDGTGLGYTLTLTAQGFTAVVNQALVGWLGRAWDIGHGKGVGNCEDDLVLYLQFWSMDAGPTDCTVLLYDKPSPGWVDGMGLGSEFTTAVNQASVGRLGWAWDTGLNIHYTGSPLQ</sequence>
<keyword evidence="3" id="KW-1185">Reference proteome</keyword>
<name>A0A1L9U726_ASPBC</name>